<comment type="similarity">
    <text evidence="5 6">Belongs to the FtsA/MreB family.</text>
</comment>
<dbReference type="GO" id="GO:0008360">
    <property type="term" value="P:regulation of cell shape"/>
    <property type="evidence" value="ECO:0007669"/>
    <property type="project" value="UniProtKB-UniRule"/>
</dbReference>
<dbReference type="SUPFAM" id="SSF53067">
    <property type="entry name" value="Actin-like ATPase domain"/>
    <property type="match status" value="2"/>
</dbReference>
<dbReference type="KEGG" id="amr:AM1_D0139"/>
<evidence type="ECO:0000256" key="1">
    <source>
        <dbReference type="ARBA" id="ARBA00022490"/>
    </source>
</evidence>
<keyword evidence="7" id="KW-0614">Plasmid</keyword>
<comment type="caution">
    <text evidence="6">Lacks conserved residue(s) required for the propagation of feature annotation.</text>
</comment>
<dbReference type="GO" id="GO:0005737">
    <property type="term" value="C:cytoplasm"/>
    <property type="evidence" value="ECO:0007669"/>
    <property type="project" value="UniProtKB-SubCell"/>
</dbReference>
<dbReference type="InterPro" id="IPR043129">
    <property type="entry name" value="ATPase_NBD"/>
</dbReference>
<evidence type="ECO:0000313" key="7">
    <source>
        <dbReference type="EMBL" id="ABW32634.1"/>
    </source>
</evidence>
<name>A8ZNP8_ACAM1</name>
<evidence type="ECO:0000256" key="4">
    <source>
        <dbReference type="ARBA" id="ARBA00022960"/>
    </source>
</evidence>
<proteinExistence type="inferred from homology"/>
<dbReference type="EMBL" id="CP000841">
    <property type="protein sequence ID" value="ABW32634.1"/>
    <property type="molecule type" value="Genomic_DNA"/>
</dbReference>
<dbReference type="Proteomes" id="UP000000268">
    <property type="component" value="Plasmid pREB4"/>
</dbReference>
<dbReference type="PANTHER" id="PTHR42749:SF1">
    <property type="entry name" value="CELL SHAPE-DETERMINING PROTEIN MREB"/>
    <property type="match status" value="1"/>
</dbReference>
<dbReference type="InterPro" id="IPR004753">
    <property type="entry name" value="MreB"/>
</dbReference>
<organism evidence="7 8">
    <name type="scientific">Acaryochloris marina (strain MBIC 11017)</name>
    <dbReference type="NCBI Taxonomy" id="329726"/>
    <lineage>
        <taxon>Bacteria</taxon>
        <taxon>Bacillati</taxon>
        <taxon>Cyanobacteriota</taxon>
        <taxon>Cyanophyceae</taxon>
        <taxon>Acaryochloridales</taxon>
        <taxon>Acaryochloridaceae</taxon>
        <taxon>Acaryochloris</taxon>
    </lineage>
</organism>
<dbReference type="NCBIfam" id="NF010539">
    <property type="entry name" value="PRK13927.1"/>
    <property type="match status" value="1"/>
</dbReference>
<sequence>MIYSPIEGVVLNEASIIAINQLTQTPVSVGNTARQLLGRTSTPVAVLRPVRNGVIADLKLTQIMLQSFIRKAQQGTRIFRPRLVLGCSCGATSVEREALTEAALEAGARDVVLIDEPIAAALGIGLPITKPKGNLIIDIGGGTTEMAVICSSQVIDSQVISIAGDSFNQATVDYLRQTFQVHIGELTAESLKIQFGSASDSACNDTPMEILGVNVGSGLPQRLEINSGELRDAISIPLHKISVALLNFLERTHPELVSDIAERGIMVTGGGALLSGIDTFFQDLTHLPVHISPNPLNSVVLGTGKILEYEHQSSYSFA</sequence>
<geneLocation type="plasmid" evidence="7 8">
    <name>pREB4</name>
</geneLocation>
<dbReference type="GO" id="GO:0005524">
    <property type="term" value="F:ATP binding"/>
    <property type="evidence" value="ECO:0007669"/>
    <property type="project" value="UniProtKB-KW"/>
</dbReference>
<feature type="binding site" evidence="6">
    <location>
        <begin position="189"/>
        <end position="192"/>
    </location>
    <ligand>
        <name>ATP</name>
        <dbReference type="ChEBI" id="CHEBI:30616"/>
    </ligand>
</feature>
<dbReference type="PANTHER" id="PTHR42749">
    <property type="entry name" value="CELL SHAPE-DETERMINING PROTEIN MREB"/>
    <property type="match status" value="1"/>
</dbReference>
<keyword evidence="4 6" id="KW-0133">Cell shape</keyword>
<dbReference type="AlphaFoldDB" id="A8ZNP8"/>
<comment type="function">
    <text evidence="6">Forms membrane-associated dynamic filaments that are essential for cell shape determination. Acts by regulating cell wall synthesis and cell elongation, and thus cell shape. A feedback loop between cell geometry and MreB localization may maintain elongated cell shape by targeting cell wall growth to regions of negative cell wall curvature.</text>
</comment>
<dbReference type="Gene3D" id="3.30.420.40">
    <property type="match status" value="3"/>
</dbReference>
<evidence type="ECO:0000256" key="3">
    <source>
        <dbReference type="ARBA" id="ARBA00022840"/>
    </source>
</evidence>
<keyword evidence="2 6" id="KW-0547">Nucleotide-binding</keyword>
<dbReference type="HAMAP" id="MF_02207">
    <property type="entry name" value="MreB"/>
    <property type="match status" value="1"/>
</dbReference>
<dbReference type="GO" id="GO:0000902">
    <property type="term" value="P:cell morphogenesis"/>
    <property type="evidence" value="ECO:0007669"/>
    <property type="project" value="InterPro"/>
</dbReference>
<reference evidence="7 8" key="1">
    <citation type="journal article" date="2008" name="Proc. Natl. Acad. Sci. U.S.A.">
        <title>Niche adaptation and genome expansion in the chlorophyll d-producing cyanobacterium Acaryochloris marina.</title>
        <authorList>
            <person name="Swingley W.D."/>
            <person name="Chen M."/>
            <person name="Cheung P.C."/>
            <person name="Conrad A.L."/>
            <person name="Dejesa L.C."/>
            <person name="Hao J."/>
            <person name="Honchak B.M."/>
            <person name="Karbach L.E."/>
            <person name="Kurdoglu A."/>
            <person name="Lahiri S."/>
            <person name="Mastrian S.D."/>
            <person name="Miyashita H."/>
            <person name="Page L."/>
            <person name="Ramakrishna P."/>
            <person name="Satoh S."/>
            <person name="Sattley W.M."/>
            <person name="Shimada Y."/>
            <person name="Taylor H.L."/>
            <person name="Tomo T."/>
            <person name="Tsuchiya T."/>
            <person name="Wang Z.T."/>
            <person name="Raymond J."/>
            <person name="Mimuro M."/>
            <person name="Blankenship R.E."/>
            <person name="Touchman J.W."/>
        </authorList>
    </citation>
    <scope>NUCLEOTIDE SEQUENCE [LARGE SCALE GENOMIC DNA]</scope>
    <source>
        <strain evidence="8">MBIC 11017</strain>
        <plasmid evidence="8">Plasmid pREB4</plasmid>
    </source>
</reference>
<dbReference type="HOGENOM" id="CLU_052037_0_0_3"/>
<keyword evidence="3 6" id="KW-0067">ATP-binding</keyword>
<evidence type="ECO:0000256" key="5">
    <source>
        <dbReference type="ARBA" id="ARBA00023458"/>
    </source>
</evidence>
<protein>
    <recommendedName>
        <fullName evidence="6">Cell shape-determining protein MreB</fullName>
    </recommendedName>
</protein>
<comment type="subunit">
    <text evidence="6">Forms polymers.</text>
</comment>
<dbReference type="Pfam" id="PF06723">
    <property type="entry name" value="MreB_Mbl"/>
    <property type="match status" value="1"/>
</dbReference>
<evidence type="ECO:0000313" key="8">
    <source>
        <dbReference type="Proteomes" id="UP000000268"/>
    </source>
</evidence>
<keyword evidence="8" id="KW-1185">Reference proteome</keyword>
<accession>A8ZNP8</accession>
<dbReference type="CDD" id="cd10225">
    <property type="entry name" value="ASKHA_NBD_MreB-like"/>
    <property type="match status" value="1"/>
</dbReference>
<dbReference type="InterPro" id="IPR056546">
    <property type="entry name" value="MreB_MamK-like"/>
</dbReference>
<dbReference type="PRINTS" id="PR01652">
    <property type="entry name" value="SHAPEPROTEIN"/>
</dbReference>
<comment type="subcellular location">
    <subcellularLocation>
        <location evidence="6">Cytoplasm</location>
    </subcellularLocation>
    <text evidence="6">Membrane-associated.</text>
</comment>
<feature type="binding site" evidence="6">
    <location>
        <begin position="141"/>
        <end position="143"/>
    </location>
    <ligand>
        <name>ATP</name>
        <dbReference type="ChEBI" id="CHEBI:30616"/>
    </ligand>
</feature>
<evidence type="ECO:0000256" key="6">
    <source>
        <dbReference type="HAMAP-Rule" id="MF_02207"/>
    </source>
</evidence>
<gene>
    <name evidence="6" type="primary">mreB</name>
    <name evidence="7" type="ordered locus">AM1_D0139</name>
</gene>
<feature type="binding site" evidence="6">
    <location>
        <begin position="270"/>
        <end position="273"/>
    </location>
    <ligand>
        <name>ATP</name>
        <dbReference type="ChEBI" id="CHEBI:30616"/>
    </ligand>
</feature>
<evidence type="ECO:0000256" key="2">
    <source>
        <dbReference type="ARBA" id="ARBA00022741"/>
    </source>
</evidence>
<keyword evidence="1 6" id="KW-0963">Cytoplasm</keyword>